<dbReference type="InterPro" id="IPR012914">
    <property type="entry name" value="PucR_dom"/>
</dbReference>
<reference evidence="5 6" key="1">
    <citation type="journal article" date="2015" name="Genome Announc.">
        <title>Expanding the biotechnology potential of lactobacilli through comparative genomics of 213 strains and associated genera.</title>
        <authorList>
            <person name="Sun Z."/>
            <person name="Harris H.M."/>
            <person name="McCann A."/>
            <person name="Guo C."/>
            <person name="Argimon S."/>
            <person name="Zhang W."/>
            <person name="Yang X."/>
            <person name="Jeffery I.B."/>
            <person name="Cooney J.C."/>
            <person name="Kagawa T.F."/>
            <person name="Liu W."/>
            <person name="Song Y."/>
            <person name="Salvetti E."/>
            <person name="Wrobel A."/>
            <person name="Rasinkangas P."/>
            <person name="Parkhill J."/>
            <person name="Rea M.C."/>
            <person name="O'Sullivan O."/>
            <person name="Ritari J."/>
            <person name="Douillard F.P."/>
            <person name="Paul Ross R."/>
            <person name="Yang R."/>
            <person name="Briner A.E."/>
            <person name="Felis G.E."/>
            <person name="de Vos W.M."/>
            <person name="Barrangou R."/>
            <person name="Klaenhammer T.R."/>
            <person name="Caufield P.W."/>
            <person name="Cui Y."/>
            <person name="Zhang H."/>
            <person name="O'Toole P.W."/>
        </authorList>
    </citation>
    <scope>NUCLEOTIDE SEQUENCE [LARGE SCALE GENOMIC DNA]</scope>
    <source>
        <strain evidence="5 6">DSM 18527</strain>
    </source>
</reference>
<dbReference type="Pfam" id="PF07905">
    <property type="entry name" value="PucR"/>
    <property type="match status" value="1"/>
</dbReference>
<dbReference type="InterPro" id="IPR025736">
    <property type="entry name" value="PucR_C-HTH_dom"/>
</dbReference>
<evidence type="ECO:0000313" key="5">
    <source>
        <dbReference type="EMBL" id="KRM33276.1"/>
    </source>
</evidence>
<accession>X0PRB0</accession>
<dbReference type="Pfam" id="PF13556">
    <property type="entry name" value="HTH_30"/>
    <property type="match status" value="1"/>
</dbReference>
<feature type="domain" description="PucR C-terminal helix-turn-helix" evidence="3">
    <location>
        <begin position="464"/>
        <end position="521"/>
    </location>
</feature>
<dbReference type="PANTHER" id="PTHR33744">
    <property type="entry name" value="CARBOHYDRATE DIACID REGULATOR"/>
    <property type="match status" value="1"/>
</dbReference>
<protein>
    <submittedName>
        <fullName evidence="5">Purine transport regulator</fullName>
    </submittedName>
</protein>
<evidence type="ECO:0000256" key="1">
    <source>
        <dbReference type="ARBA" id="ARBA00006754"/>
    </source>
</evidence>
<organism evidence="5 6">
    <name type="scientific">Agrilactobacillus composti DSM 18527 = JCM 14202</name>
    <dbReference type="NCBI Taxonomy" id="1423734"/>
    <lineage>
        <taxon>Bacteria</taxon>
        <taxon>Bacillati</taxon>
        <taxon>Bacillota</taxon>
        <taxon>Bacilli</taxon>
        <taxon>Lactobacillales</taxon>
        <taxon>Lactobacillaceae</taxon>
        <taxon>Agrilactobacillus</taxon>
    </lineage>
</organism>
<dbReference type="Gene3D" id="1.10.10.2840">
    <property type="entry name" value="PucR C-terminal helix-turn-helix domain"/>
    <property type="match status" value="1"/>
</dbReference>
<dbReference type="InterPro" id="IPR041522">
    <property type="entry name" value="CdaR_GGDEF"/>
</dbReference>
<evidence type="ECO:0000259" key="2">
    <source>
        <dbReference type="Pfam" id="PF07905"/>
    </source>
</evidence>
<dbReference type="eggNOG" id="COG2508">
    <property type="taxonomic scope" value="Bacteria"/>
</dbReference>
<dbReference type="EMBL" id="AZGA01000057">
    <property type="protein sequence ID" value="KRM33276.1"/>
    <property type="molecule type" value="Genomic_DNA"/>
</dbReference>
<sequence length="526" mass="59035">MEMAQMLQAPELAAIQVIAGGAGLTREVSAIGMIEAPDIEAYLMPGQLLVTTGYHYYQDLKRLKNLIEKMAATGCAGLGIKANRYFTQVPPEIIQLADGLDFPLLLTPAQEFLSQTVKALTEVVIQSDAFTLSRVLDQNQTLSQLALNNSKYDTVLAQCASFLGSDVLLLDSHFRIRYTNPALKNQQQAITAALRLHSQVNYLTLTTSTTIPCLGRQLTIYPLMVMYGENKSFFGVFDAGQPNATKQLQLQQIQSTLSLMNSRTDVMHESAAHQQAEFFSHMLGGGLPQDMLQEQLQHYDLALNQVVFTSICGVKAVDPGALLSTRQVEHLSRLVTWFISEYALKITSFTHQQQVVLIIQASENPQHVLKTLAQFLQTKIDPRFQLKIGVSHAKLALAQLGNLYAEAKEAYTLAEQSATTIQRFRPKEVSELLHLIPANEAQTFVAELLQPLLQMKNQSEAQDLQHTLWLYLYHHQQINKVAQELYIHRNTVVYRLKKLQQLLAIDLQDPEVTQRLFIALLLLDQR</sequence>
<evidence type="ECO:0000259" key="3">
    <source>
        <dbReference type="Pfam" id="PF13556"/>
    </source>
</evidence>
<dbReference type="PATRIC" id="fig|1423734.3.peg.3415"/>
<dbReference type="InterPro" id="IPR051448">
    <property type="entry name" value="CdaR-like_regulators"/>
</dbReference>
<feature type="domain" description="Purine catabolism PurC-like" evidence="2">
    <location>
        <begin position="6"/>
        <end position="116"/>
    </location>
</feature>
<feature type="domain" description="CdaR GGDEF-like" evidence="4">
    <location>
        <begin position="289"/>
        <end position="411"/>
    </location>
</feature>
<gene>
    <name evidence="5" type="ORF">FC83_GL003363</name>
</gene>
<dbReference type="PANTHER" id="PTHR33744:SF1">
    <property type="entry name" value="DNA-BINDING TRANSCRIPTIONAL ACTIVATOR ADER"/>
    <property type="match status" value="1"/>
</dbReference>
<dbReference type="Proteomes" id="UP000051236">
    <property type="component" value="Unassembled WGS sequence"/>
</dbReference>
<dbReference type="InterPro" id="IPR042070">
    <property type="entry name" value="PucR_C-HTH_sf"/>
</dbReference>
<keyword evidence="6" id="KW-1185">Reference proteome</keyword>
<comment type="caution">
    <text evidence="5">The sequence shown here is derived from an EMBL/GenBank/DDBJ whole genome shotgun (WGS) entry which is preliminary data.</text>
</comment>
<dbReference type="Pfam" id="PF17853">
    <property type="entry name" value="GGDEF_2"/>
    <property type="match status" value="1"/>
</dbReference>
<evidence type="ECO:0000259" key="4">
    <source>
        <dbReference type="Pfam" id="PF17853"/>
    </source>
</evidence>
<dbReference type="AlphaFoldDB" id="X0PRB0"/>
<evidence type="ECO:0000313" key="6">
    <source>
        <dbReference type="Proteomes" id="UP000051236"/>
    </source>
</evidence>
<name>X0PRB0_9LACO</name>
<comment type="similarity">
    <text evidence="1">Belongs to the CdaR family.</text>
</comment>
<dbReference type="STRING" id="1423734.FC83_GL003363"/>
<dbReference type="OrthoDB" id="142218at2"/>
<dbReference type="RefSeq" id="WP_035453411.1">
    <property type="nucleotide sequence ID" value="NZ_AZGA01000057.1"/>
</dbReference>
<proteinExistence type="inferred from homology"/>